<dbReference type="Pfam" id="PF13585">
    <property type="entry name" value="CHU_C"/>
    <property type="match status" value="1"/>
</dbReference>
<comment type="caution">
    <text evidence="1">The sequence shown here is derived from an EMBL/GenBank/DDBJ whole genome shotgun (WGS) entry which is preliminary data.</text>
</comment>
<dbReference type="RefSeq" id="WP_248412296.1">
    <property type="nucleotide sequence ID" value="NZ_JALPQF010000004.1"/>
</dbReference>
<organism evidence="1 2">
    <name type="scientific">Psychroserpens algicola</name>
    <dbReference type="NCBI Taxonomy" id="1719034"/>
    <lineage>
        <taxon>Bacteria</taxon>
        <taxon>Pseudomonadati</taxon>
        <taxon>Bacteroidota</taxon>
        <taxon>Flavobacteriia</taxon>
        <taxon>Flavobacteriales</taxon>
        <taxon>Flavobacteriaceae</taxon>
        <taxon>Psychroserpens</taxon>
    </lineage>
</organism>
<keyword evidence="2" id="KW-1185">Reference proteome</keyword>
<protein>
    <submittedName>
        <fullName evidence="1">Gliding motility-associated C-terminal domain-containing protein</fullName>
    </submittedName>
</protein>
<evidence type="ECO:0000313" key="1">
    <source>
        <dbReference type="EMBL" id="MCK8480113.1"/>
    </source>
</evidence>
<reference evidence="1" key="1">
    <citation type="submission" date="2022-04" db="EMBL/GenBank/DDBJ databases">
        <authorList>
            <person name="Ren T."/>
        </authorList>
    </citation>
    <scope>NUCLEOTIDE SEQUENCE</scope>
    <source>
        <strain evidence="1">F63249</strain>
    </source>
</reference>
<gene>
    <name evidence="1" type="ORF">MUY34_05730</name>
</gene>
<name>A0ABT0H6W3_9FLAO</name>
<sequence>MIRTLNIFLSFICVSIMILSCNKDDDKTQEIQDIYEGCCSIEPVFGANIDNLDQSAGDIEVYTIVTQNGDGFNDMFAIKNINLYPNHTVTIYNSDNEQIYESTNYAEDLNRFPGYPQDENNGAVSIPNGTYKYKIVIENEETFRKSGSFCVYTWADPEPSFVGCNLGSEFDPIIAFPPN</sequence>
<dbReference type="PROSITE" id="PS51257">
    <property type="entry name" value="PROKAR_LIPOPROTEIN"/>
    <property type="match status" value="1"/>
</dbReference>
<evidence type="ECO:0000313" key="2">
    <source>
        <dbReference type="Proteomes" id="UP001203687"/>
    </source>
</evidence>
<proteinExistence type="predicted"/>
<dbReference type="EMBL" id="JALPQF010000004">
    <property type="protein sequence ID" value="MCK8480113.1"/>
    <property type="molecule type" value="Genomic_DNA"/>
</dbReference>
<accession>A0ABT0H6W3</accession>
<dbReference type="Proteomes" id="UP001203687">
    <property type="component" value="Unassembled WGS sequence"/>
</dbReference>